<sequence>MGGCCGHVKLKATLWWNVTGTMWTLNIWRPRFEPLLHEPSDWCDKTVYVFAVFQLSSTYAATFVFMFLLLLLTCF</sequence>
<gene>
    <name evidence="2" type="ORF">MAR_022186</name>
</gene>
<dbReference type="Proteomes" id="UP001164746">
    <property type="component" value="Chromosome 3"/>
</dbReference>
<reference evidence="2" key="1">
    <citation type="submission" date="2022-11" db="EMBL/GenBank/DDBJ databases">
        <title>Centuries of genome instability and evolution in soft-shell clam transmissible cancer (bioRxiv).</title>
        <authorList>
            <person name="Hart S.F.M."/>
            <person name="Yonemitsu M.A."/>
            <person name="Giersch R.M."/>
            <person name="Beal B.F."/>
            <person name="Arriagada G."/>
            <person name="Davis B.W."/>
            <person name="Ostrander E.A."/>
            <person name="Goff S.P."/>
            <person name="Metzger M.J."/>
        </authorList>
    </citation>
    <scope>NUCLEOTIDE SEQUENCE</scope>
    <source>
        <strain evidence="2">MELC-2E11</strain>
        <tissue evidence="2">Siphon/mantle</tissue>
    </source>
</reference>
<keyword evidence="1" id="KW-1133">Transmembrane helix</keyword>
<keyword evidence="3" id="KW-1185">Reference proteome</keyword>
<dbReference type="EMBL" id="CP111014">
    <property type="protein sequence ID" value="WAQ97813.1"/>
    <property type="molecule type" value="Genomic_DNA"/>
</dbReference>
<feature type="transmembrane region" description="Helical" evidence="1">
    <location>
        <begin position="12"/>
        <end position="28"/>
    </location>
</feature>
<evidence type="ECO:0000256" key="1">
    <source>
        <dbReference type="SAM" id="Phobius"/>
    </source>
</evidence>
<feature type="transmembrane region" description="Helical" evidence="1">
    <location>
        <begin position="48"/>
        <end position="72"/>
    </location>
</feature>
<protein>
    <submittedName>
        <fullName evidence="2">Uncharacterized protein</fullName>
    </submittedName>
</protein>
<evidence type="ECO:0000313" key="2">
    <source>
        <dbReference type="EMBL" id="WAQ97813.1"/>
    </source>
</evidence>
<keyword evidence="1" id="KW-0472">Membrane</keyword>
<evidence type="ECO:0000313" key="3">
    <source>
        <dbReference type="Proteomes" id="UP001164746"/>
    </source>
</evidence>
<proteinExistence type="predicted"/>
<keyword evidence="1" id="KW-0812">Transmembrane</keyword>
<accession>A0ABY7DP05</accession>
<name>A0ABY7DP05_MYAAR</name>
<organism evidence="2 3">
    <name type="scientific">Mya arenaria</name>
    <name type="common">Soft-shell clam</name>
    <dbReference type="NCBI Taxonomy" id="6604"/>
    <lineage>
        <taxon>Eukaryota</taxon>
        <taxon>Metazoa</taxon>
        <taxon>Spiralia</taxon>
        <taxon>Lophotrochozoa</taxon>
        <taxon>Mollusca</taxon>
        <taxon>Bivalvia</taxon>
        <taxon>Autobranchia</taxon>
        <taxon>Heteroconchia</taxon>
        <taxon>Euheterodonta</taxon>
        <taxon>Imparidentia</taxon>
        <taxon>Neoheterodontei</taxon>
        <taxon>Myida</taxon>
        <taxon>Myoidea</taxon>
        <taxon>Myidae</taxon>
        <taxon>Mya</taxon>
    </lineage>
</organism>